<evidence type="ECO:0000313" key="9">
    <source>
        <dbReference type="EMBL" id="KAH9417805.1"/>
    </source>
</evidence>
<evidence type="ECO:0000256" key="2">
    <source>
        <dbReference type="ARBA" id="ARBA00022618"/>
    </source>
</evidence>
<keyword evidence="4 7" id="KW-0904">Protein phosphatase</keyword>
<accession>A0ABQ8J5N3</accession>
<dbReference type="PROSITE" id="PS50206">
    <property type="entry name" value="RHODANESE_3"/>
    <property type="match status" value="1"/>
</dbReference>
<dbReference type="InterPro" id="IPR036873">
    <property type="entry name" value="Rhodanese-like_dom_sf"/>
</dbReference>
<comment type="caution">
    <text evidence="9">The sequence shown here is derived from an EMBL/GenBank/DDBJ whole genome shotgun (WGS) entry which is preliminary data.</text>
</comment>
<dbReference type="EMBL" id="NJHN03000073">
    <property type="protein sequence ID" value="KAH9417805.1"/>
    <property type="molecule type" value="Genomic_DNA"/>
</dbReference>
<sequence>MDESMMSIELNQSIDDHFDDDDFIQETLNVSMNNNSTNVEFKLPSPVSELITNVTLPKCRLDFNVSDIDTPRNSSTVARNRKRRNFTRRCLSTDLNGDHNNMSDQMSFQEFRFTKETTPAKTSINEFKSPVLSSIQNIISPRTTPKYNLITLELTPEFNNIKPSSSTIKSFDENDLIPKAKLIIINGGPNVPIQKYFSENHASIMRAVQLSSSDSTLIGDFSRTYALPLIQNSKHQDLRSIDCHVLANLLQNQQYMEKIRSFTIIDCRYPYEYDGGHIRTAINLYTQEHIINRFIKTKPKEADCFNNSDDDDDKQSSNDKRDILIFHCEFSSERGPSLCRFLRNKDRVKNSRVYPNLHYPEIYLLEGGYKEFYQHYSNLCEPCSYQPMHSKNHEEDLKKFRTICKSLDYKYSTRKRNLRL</sequence>
<keyword evidence="5 7" id="KW-0131">Cell cycle</keyword>
<dbReference type="Gene3D" id="3.40.250.10">
    <property type="entry name" value="Rhodanese-like domain"/>
    <property type="match status" value="1"/>
</dbReference>
<comment type="similarity">
    <text evidence="1 7">Belongs to the MPI phosphatase family.</text>
</comment>
<reference evidence="9 10" key="2">
    <citation type="journal article" date="2022" name="Mol. Biol. Evol.">
        <title>Comparative Genomics Reveals Insights into the Divergent Evolution of Astigmatic Mites and Household Pest Adaptations.</title>
        <authorList>
            <person name="Xiong Q."/>
            <person name="Wan A.T."/>
            <person name="Liu X."/>
            <person name="Fung C.S."/>
            <person name="Xiao X."/>
            <person name="Malainual N."/>
            <person name="Hou J."/>
            <person name="Wang L."/>
            <person name="Wang M."/>
            <person name="Yang K.Y."/>
            <person name="Cui Y."/>
            <person name="Leung E.L."/>
            <person name="Nong W."/>
            <person name="Shin S.K."/>
            <person name="Au S.W."/>
            <person name="Jeong K.Y."/>
            <person name="Chew F.T."/>
            <person name="Hui J.H."/>
            <person name="Leung T.F."/>
            <person name="Tungtrongchitr A."/>
            <person name="Zhong N."/>
            <person name="Liu Z."/>
            <person name="Tsui S.K."/>
        </authorList>
    </citation>
    <scope>NUCLEOTIDE SEQUENCE [LARGE SCALE GENOMIC DNA]</scope>
    <source>
        <strain evidence="9">Derp</strain>
    </source>
</reference>
<dbReference type="SUPFAM" id="SSF52821">
    <property type="entry name" value="Rhodanese/Cell cycle control phosphatase"/>
    <property type="match status" value="1"/>
</dbReference>
<keyword evidence="7" id="KW-0498">Mitosis</keyword>
<keyword evidence="10" id="KW-1185">Reference proteome</keyword>
<gene>
    <name evidence="9" type="primary">CDC25A</name>
    <name evidence="9" type="ORF">DERP_013580</name>
</gene>
<evidence type="ECO:0000256" key="3">
    <source>
        <dbReference type="ARBA" id="ARBA00022801"/>
    </source>
</evidence>
<keyword evidence="2 7" id="KW-0132">Cell division</keyword>
<organism evidence="9 10">
    <name type="scientific">Dermatophagoides pteronyssinus</name>
    <name type="common">European house dust mite</name>
    <dbReference type="NCBI Taxonomy" id="6956"/>
    <lineage>
        <taxon>Eukaryota</taxon>
        <taxon>Metazoa</taxon>
        <taxon>Ecdysozoa</taxon>
        <taxon>Arthropoda</taxon>
        <taxon>Chelicerata</taxon>
        <taxon>Arachnida</taxon>
        <taxon>Acari</taxon>
        <taxon>Acariformes</taxon>
        <taxon>Sarcoptiformes</taxon>
        <taxon>Astigmata</taxon>
        <taxon>Psoroptidia</taxon>
        <taxon>Analgoidea</taxon>
        <taxon>Pyroglyphidae</taxon>
        <taxon>Dermatophagoidinae</taxon>
        <taxon>Dermatophagoides</taxon>
    </lineage>
</organism>
<comment type="catalytic activity">
    <reaction evidence="6 7">
        <text>O-phospho-L-tyrosyl-[protein] + H2O = L-tyrosyl-[protein] + phosphate</text>
        <dbReference type="Rhea" id="RHEA:10684"/>
        <dbReference type="Rhea" id="RHEA-COMP:10136"/>
        <dbReference type="Rhea" id="RHEA-COMP:20101"/>
        <dbReference type="ChEBI" id="CHEBI:15377"/>
        <dbReference type="ChEBI" id="CHEBI:43474"/>
        <dbReference type="ChEBI" id="CHEBI:46858"/>
        <dbReference type="ChEBI" id="CHEBI:61978"/>
        <dbReference type="EC" id="3.1.3.48"/>
    </reaction>
</comment>
<dbReference type="SMART" id="SM00450">
    <property type="entry name" value="RHOD"/>
    <property type="match status" value="1"/>
</dbReference>
<dbReference type="InterPro" id="IPR000751">
    <property type="entry name" value="MPI_Phosphatase"/>
</dbReference>
<protein>
    <recommendedName>
        <fullName evidence="7">M-phase inducer phosphatase</fullName>
        <ecNumber evidence="7">3.1.3.48</ecNumber>
    </recommendedName>
</protein>
<dbReference type="InterPro" id="IPR001763">
    <property type="entry name" value="Rhodanese-like_dom"/>
</dbReference>
<dbReference type="EC" id="3.1.3.48" evidence="7"/>
<name>A0ABQ8J5N3_DERPT</name>
<comment type="function">
    <text evidence="7">Tyrosine protein phosphatase which functions as a dosage-dependent inducer of mitotic progression.</text>
</comment>
<evidence type="ECO:0000256" key="6">
    <source>
        <dbReference type="ARBA" id="ARBA00051722"/>
    </source>
</evidence>
<evidence type="ECO:0000256" key="1">
    <source>
        <dbReference type="ARBA" id="ARBA00011065"/>
    </source>
</evidence>
<evidence type="ECO:0000256" key="7">
    <source>
        <dbReference type="RuleBase" id="RU368028"/>
    </source>
</evidence>
<reference evidence="9 10" key="1">
    <citation type="journal article" date="2018" name="J. Allergy Clin. Immunol.">
        <title>High-quality assembly of Dermatophagoides pteronyssinus genome and transcriptome reveals a wide range of novel allergens.</title>
        <authorList>
            <person name="Liu X.Y."/>
            <person name="Yang K.Y."/>
            <person name="Wang M.Q."/>
            <person name="Kwok J.S."/>
            <person name="Zeng X."/>
            <person name="Yang Z."/>
            <person name="Xiao X.J."/>
            <person name="Lau C.P."/>
            <person name="Li Y."/>
            <person name="Huang Z.M."/>
            <person name="Ba J.G."/>
            <person name="Yim A.K."/>
            <person name="Ouyang C.Y."/>
            <person name="Ngai S.M."/>
            <person name="Chan T.F."/>
            <person name="Leung E.L."/>
            <person name="Liu L."/>
            <person name="Liu Z.G."/>
            <person name="Tsui S.K."/>
        </authorList>
    </citation>
    <scope>NUCLEOTIDE SEQUENCE [LARGE SCALE GENOMIC DNA]</scope>
    <source>
        <strain evidence="9">Derp</strain>
    </source>
</reference>
<evidence type="ECO:0000256" key="5">
    <source>
        <dbReference type="ARBA" id="ARBA00023306"/>
    </source>
</evidence>
<dbReference type="CDD" id="cd01530">
    <property type="entry name" value="Cdc25"/>
    <property type="match status" value="1"/>
</dbReference>
<feature type="domain" description="Rhodanese" evidence="8">
    <location>
        <begin position="258"/>
        <end position="381"/>
    </location>
</feature>
<dbReference type="Proteomes" id="UP000887458">
    <property type="component" value="Unassembled WGS sequence"/>
</dbReference>
<dbReference type="Pfam" id="PF00581">
    <property type="entry name" value="Rhodanese"/>
    <property type="match status" value="1"/>
</dbReference>
<evidence type="ECO:0000256" key="4">
    <source>
        <dbReference type="ARBA" id="ARBA00022912"/>
    </source>
</evidence>
<keyword evidence="3 7" id="KW-0378">Hydrolase</keyword>
<dbReference type="PANTHER" id="PTHR10828">
    <property type="entry name" value="M-PHASE INDUCER PHOSPHATASE DUAL SPECIFICITY PHOSPHATASE CDC25"/>
    <property type="match status" value="1"/>
</dbReference>
<dbReference type="PANTHER" id="PTHR10828:SF17">
    <property type="entry name" value="PROTEIN-TYROSINE-PHOSPHATASE"/>
    <property type="match status" value="1"/>
</dbReference>
<evidence type="ECO:0000313" key="10">
    <source>
        <dbReference type="Proteomes" id="UP000887458"/>
    </source>
</evidence>
<proteinExistence type="inferred from homology"/>
<evidence type="ECO:0000259" key="8">
    <source>
        <dbReference type="PROSITE" id="PS50206"/>
    </source>
</evidence>